<organism evidence="1">
    <name type="scientific">Magallana gigas</name>
    <name type="common">Pacific oyster</name>
    <name type="synonym">Crassostrea gigas</name>
    <dbReference type="NCBI Taxonomy" id="29159"/>
    <lineage>
        <taxon>Eukaryota</taxon>
        <taxon>Metazoa</taxon>
        <taxon>Spiralia</taxon>
        <taxon>Lophotrochozoa</taxon>
        <taxon>Mollusca</taxon>
        <taxon>Bivalvia</taxon>
        <taxon>Autobranchia</taxon>
        <taxon>Pteriomorphia</taxon>
        <taxon>Ostreida</taxon>
        <taxon>Ostreoidea</taxon>
        <taxon>Ostreidae</taxon>
        <taxon>Magallana</taxon>
    </lineage>
</organism>
<accession>K1S571</accession>
<gene>
    <name evidence="1" type="ORF">CGI_10020548</name>
</gene>
<name>K1S571_MAGGI</name>
<evidence type="ECO:0000313" key="1">
    <source>
        <dbReference type="EMBL" id="EKC42521.1"/>
    </source>
</evidence>
<dbReference type="HOGENOM" id="CLU_2544814_0_0_1"/>
<dbReference type="InParanoid" id="K1S571"/>
<protein>
    <submittedName>
        <fullName evidence="1">Uncharacterized protein</fullName>
    </submittedName>
</protein>
<proteinExistence type="predicted"/>
<dbReference type="AlphaFoldDB" id="K1S571"/>
<reference evidence="1" key="1">
    <citation type="journal article" date="2012" name="Nature">
        <title>The oyster genome reveals stress adaptation and complexity of shell formation.</title>
        <authorList>
            <person name="Zhang G."/>
            <person name="Fang X."/>
            <person name="Guo X."/>
            <person name="Li L."/>
            <person name="Luo R."/>
            <person name="Xu F."/>
            <person name="Yang P."/>
            <person name="Zhang L."/>
            <person name="Wang X."/>
            <person name="Qi H."/>
            <person name="Xiong Z."/>
            <person name="Que H."/>
            <person name="Xie Y."/>
            <person name="Holland P.W."/>
            <person name="Paps J."/>
            <person name="Zhu Y."/>
            <person name="Wu F."/>
            <person name="Chen Y."/>
            <person name="Wang J."/>
            <person name="Peng C."/>
            <person name="Meng J."/>
            <person name="Yang L."/>
            <person name="Liu J."/>
            <person name="Wen B."/>
            <person name="Zhang N."/>
            <person name="Huang Z."/>
            <person name="Zhu Q."/>
            <person name="Feng Y."/>
            <person name="Mount A."/>
            <person name="Hedgecock D."/>
            <person name="Xu Z."/>
            <person name="Liu Y."/>
            <person name="Domazet-Loso T."/>
            <person name="Du Y."/>
            <person name="Sun X."/>
            <person name="Zhang S."/>
            <person name="Liu B."/>
            <person name="Cheng P."/>
            <person name="Jiang X."/>
            <person name="Li J."/>
            <person name="Fan D."/>
            <person name="Wang W."/>
            <person name="Fu W."/>
            <person name="Wang T."/>
            <person name="Wang B."/>
            <person name="Zhang J."/>
            <person name="Peng Z."/>
            <person name="Li Y."/>
            <person name="Li N."/>
            <person name="Wang J."/>
            <person name="Chen M."/>
            <person name="He Y."/>
            <person name="Tan F."/>
            <person name="Song X."/>
            <person name="Zheng Q."/>
            <person name="Huang R."/>
            <person name="Yang H."/>
            <person name="Du X."/>
            <person name="Chen L."/>
            <person name="Yang M."/>
            <person name="Gaffney P.M."/>
            <person name="Wang S."/>
            <person name="Luo L."/>
            <person name="She Z."/>
            <person name="Ming Y."/>
            <person name="Huang W."/>
            <person name="Zhang S."/>
            <person name="Huang B."/>
            <person name="Zhang Y."/>
            <person name="Qu T."/>
            <person name="Ni P."/>
            <person name="Miao G."/>
            <person name="Wang J."/>
            <person name="Wang Q."/>
            <person name="Steinberg C.E."/>
            <person name="Wang H."/>
            <person name="Li N."/>
            <person name="Qian L."/>
            <person name="Zhang G."/>
            <person name="Li Y."/>
            <person name="Yang H."/>
            <person name="Liu X."/>
            <person name="Wang J."/>
            <person name="Yin Y."/>
            <person name="Wang J."/>
        </authorList>
    </citation>
    <scope>NUCLEOTIDE SEQUENCE [LARGE SCALE GENOMIC DNA]</scope>
    <source>
        <strain evidence="1">05x7-T-G4-1.051#20</strain>
    </source>
</reference>
<dbReference type="EMBL" id="JH818378">
    <property type="protein sequence ID" value="EKC42521.1"/>
    <property type="molecule type" value="Genomic_DNA"/>
</dbReference>
<sequence>MKPKVQKEWTFTLTCVTEGRKLLPRYPDHLSTGTVSLDTVPESALFRSRGIDGKVDWSPSVILVPALPSDWKFELSDKKSKMS</sequence>